<keyword evidence="2" id="KW-1185">Reference proteome</keyword>
<dbReference type="EMBL" id="RLIH01000001">
    <property type="protein sequence ID" value="RVU55793.1"/>
    <property type="molecule type" value="Genomic_DNA"/>
</dbReference>
<dbReference type="AlphaFoldDB" id="A0A437S9I1"/>
<sequence length="66" mass="7974">MTTEIDGEKLSEEYISRETHKQREINSLREINPDIFLYIDDMKDHYQIIGSMILNLYTEDEIFNFN</sequence>
<comment type="caution">
    <text evidence="1">The sequence shown here is derived from an EMBL/GenBank/DDBJ whole genome shotgun (WGS) entry which is preliminary data.</text>
</comment>
<gene>
    <name evidence="1" type="ORF">EF514_00850</name>
</gene>
<evidence type="ECO:0000313" key="2">
    <source>
        <dbReference type="Proteomes" id="UP000288812"/>
    </source>
</evidence>
<dbReference type="RefSeq" id="WP_127722852.1">
    <property type="nucleotide sequence ID" value="NZ_RLIH01000001.1"/>
</dbReference>
<accession>A0A437S9I1</accession>
<name>A0A437S9I1_9FIRM</name>
<dbReference type="Proteomes" id="UP000288812">
    <property type="component" value="Unassembled WGS sequence"/>
</dbReference>
<organism evidence="1 2">
    <name type="scientific">Anaerosphaera multitolerans</name>
    <dbReference type="NCBI Taxonomy" id="2487351"/>
    <lineage>
        <taxon>Bacteria</taxon>
        <taxon>Bacillati</taxon>
        <taxon>Bacillota</taxon>
        <taxon>Tissierellia</taxon>
        <taxon>Tissierellales</taxon>
        <taxon>Peptoniphilaceae</taxon>
        <taxon>Anaerosphaera</taxon>
    </lineage>
</organism>
<proteinExistence type="predicted"/>
<evidence type="ECO:0000313" key="1">
    <source>
        <dbReference type="EMBL" id="RVU55793.1"/>
    </source>
</evidence>
<protein>
    <submittedName>
        <fullName evidence="1">Uncharacterized protein</fullName>
    </submittedName>
</protein>
<reference evidence="1 2" key="1">
    <citation type="submission" date="2018-11" db="EMBL/GenBank/DDBJ databases">
        <title>Genome sequencing and assembly of Anaerosphaera sp. nov., GS7-6-2.</title>
        <authorList>
            <person name="Rettenmaier R."/>
            <person name="Liebl W."/>
            <person name="Zverlov V."/>
        </authorList>
    </citation>
    <scope>NUCLEOTIDE SEQUENCE [LARGE SCALE GENOMIC DNA]</scope>
    <source>
        <strain evidence="1 2">GS7-6-2</strain>
    </source>
</reference>